<keyword evidence="8" id="KW-1185">Reference proteome</keyword>
<dbReference type="InterPro" id="IPR012327">
    <property type="entry name" value="MeTrfase_D12"/>
</dbReference>
<dbReference type="GO" id="GO:0009007">
    <property type="term" value="F:site-specific DNA-methyltransferase (adenine-specific) activity"/>
    <property type="evidence" value="ECO:0007669"/>
    <property type="project" value="UniProtKB-EC"/>
</dbReference>
<keyword evidence="5" id="KW-0949">S-adenosyl-L-methionine</keyword>
<sequence>MLKLDEKKIRKGKPIGLPYQGSKKKISKKIIEIIKQNFGTDRPIYDIFGGGGAITAECILNGLEVYYNDLDKDITNAFERVISQDREWIKTLIVSREEFFEIKAKENKTTDDFLKLLLNSFGNSMKTFMYSKGISDLKYNLAKEIIEKHDVFVGYKQTETYNKVISGAEWNWFNEKKVQLLEQLQRLGRVEQLQKLQQLGEVKATNKSYHDFGEVSGAILYLDPPYEGTTHEGYKGKKQKRIVKTEVYKEMRDKLLKLEKGTKIEHDSFIFSLGVDDNNKNRMYCKDVSSAFDSQEFYDWAFEMAKTNIVIISSYSISDKRFEPVYSFDKARSSLQGGTSSKGKNEKLFMVKDS</sequence>
<dbReference type="GO" id="GO:0009307">
    <property type="term" value="P:DNA restriction-modification system"/>
    <property type="evidence" value="ECO:0007669"/>
    <property type="project" value="InterPro"/>
</dbReference>
<proteinExistence type="inferred from homology"/>
<dbReference type="Gene3D" id="1.10.1020.10">
    <property type="entry name" value="Adenine-specific Methyltransferase, Domain 2"/>
    <property type="match status" value="1"/>
</dbReference>
<dbReference type="PRINTS" id="PR00505">
    <property type="entry name" value="D12N6MTFRASE"/>
</dbReference>
<evidence type="ECO:0000256" key="2">
    <source>
        <dbReference type="ARBA" id="ARBA00011900"/>
    </source>
</evidence>
<dbReference type="SUPFAM" id="SSF53335">
    <property type="entry name" value="S-adenosyl-L-methionine-dependent methyltransferases"/>
    <property type="match status" value="1"/>
</dbReference>
<dbReference type="GeneID" id="55814331"/>
<name>A0A649V4L0_9CAUD</name>
<evidence type="ECO:0000313" key="7">
    <source>
        <dbReference type="EMBL" id="QGJ85156.1"/>
    </source>
</evidence>
<evidence type="ECO:0000256" key="3">
    <source>
        <dbReference type="ARBA" id="ARBA00022603"/>
    </source>
</evidence>
<keyword evidence="4" id="KW-0808">Transferase</keyword>
<evidence type="ECO:0000313" key="8">
    <source>
        <dbReference type="Proteomes" id="UP000422962"/>
    </source>
</evidence>
<dbReference type="GO" id="GO:0032259">
    <property type="term" value="P:methylation"/>
    <property type="evidence" value="ECO:0007669"/>
    <property type="project" value="UniProtKB-KW"/>
</dbReference>
<dbReference type="EMBL" id="MN552149">
    <property type="protein sequence ID" value="QGJ85156.1"/>
    <property type="molecule type" value="Genomic_DNA"/>
</dbReference>
<evidence type="ECO:0000256" key="6">
    <source>
        <dbReference type="ARBA" id="ARBA00047942"/>
    </source>
</evidence>
<evidence type="ECO:0000256" key="1">
    <source>
        <dbReference type="ARBA" id="ARBA00006594"/>
    </source>
</evidence>
<dbReference type="Pfam" id="PF02086">
    <property type="entry name" value="MethyltransfD12"/>
    <property type="match status" value="1"/>
</dbReference>
<evidence type="ECO:0000256" key="5">
    <source>
        <dbReference type="ARBA" id="ARBA00022691"/>
    </source>
</evidence>
<organism evidence="7 8">
    <name type="scientific">Lactococcus phage P656</name>
    <dbReference type="NCBI Taxonomy" id="2662298"/>
    <lineage>
        <taxon>Viruses</taxon>
        <taxon>Duplodnaviria</taxon>
        <taxon>Heunggongvirae</taxon>
        <taxon>Uroviricota</taxon>
        <taxon>Caudoviricetes</taxon>
        <taxon>Skunavirus</taxon>
        <taxon>Skunavirus P656</taxon>
    </lineage>
</organism>
<keyword evidence="3" id="KW-0489">Methyltransferase</keyword>
<comment type="catalytic activity">
    <reaction evidence="6">
        <text>a 2'-deoxyadenosine in DNA + S-adenosyl-L-methionine = an N(6)-methyl-2'-deoxyadenosine in DNA + S-adenosyl-L-homocysteine + H(+)</text>
        <dbReference type="Rhea" id="RHEA:15197"/>
        <dbReference type="Rhea" id="RHEA-COMP:12418"/>
        <dbReference type="Rhea" id="RHEA-COMP:12419"/>
        <dbReference type="ChEBI" id="CHEBI:15378"/>
        <dbReference type="ChEBI" id="CHEBI:57856"/>
        <dbReference type="ChEBI" id="CHEBI:59789"/>
        <dbReference type="ChEBI" id="CHEBI:90615"/>
        <dbReference type="ChEBI" id="CHEBI:90616"/>
        <dbReference type="EC" id="2.1.1.72"/>
    </reaction>
</comment>
<dbReference type="Proteomes" id="UP000422962">
    <property type="component" value="Segment"/>
</dbReference>
<dbReference type="InterPro" id="IPR029063">
    <property type="entry name" value="SAM-dependent_MTases_sf"/>
</dbReference>
<dbReference type="EC" id="2.1.1.72" evidence="2"/>
<reference evidence="7 8" key="1">
    <citation type="submission" date="2019-10" db="EMBL/GenBank/DDBJ databases">
        <authorList>
            <person name="Brinks E."/>
        </authorList>
    </citation>
    <scope>NUCLEOTIDE SEQUENCE [LARGE SCALE GENOMIC DNA]</scope>
</reference>
<dbReference type="InterPro" id="IPR023095">
    <property type="entry name" value="Ade_MeTrfase_dom_2"/>
</dbReference>
<dbReference type="RefSeq" id="YP_009884961.1">
    <property type="nucleotide sequence ID" value="NC_049475.1"/>
</dbReference>
<accession>A0A649V4L0</accession>
<comment type="similarity">
    <text evidence="1">Belongs to the N(4)/N(6)-methyltransferase family.</text>
</comment>
<evidence type="ECO:0000256" key="4">
    <source>
        <dbReference type="ARBA" id="ARBA00022679"/>
    </source>
</evidence>
<dbReference type="KEGG" id="vg:55814331"/>
<dbReference type="Gene3D" id="3.40.50.150">
    <property type="entry name" value="Vaccinia Virus protein VP39"/>
    <property type="match status" value="1"/>
</dbReference>
<protein>
    <recommendedName>
        <fullName evidence="2">site-specific DNA-methyltransferase (adenine-specific)</fullName>
        <ecNumber evidence="2">2.1.1.72</ecNumber>
    </recommendedName>
</protein>